<sequence length="69" mass="6890">MILAVVQVAVGALRFGCVVVFAAVVVVVFLGVVVAAVVAGLFSSFGGGVVARISSWACSSAVLWFVSAC</sequence>
<evidence type="ECO:0000313" key="3">
    <source>
        <dbReference type="Proteomes" id="UP000198793"/>
    </source>
</evidence>
<proteinExistence type="predicted"/>
<keyword evidence="1" id="KW-0472">Membrane</keyword>
<keyword evidence="1" id="KW-0812">Transmembrane</keyword>
<reference evidence="2 3" key="1">
    <citation type="submission" date="2016-10" db="EMBL/GenBank/DDBJ databases">
        <authorList>
            <person name="de Groot N.N."/>
        </authorList>
    </citation>
    <scope>NUCLEOTIDE SEQUENCE [LARGE SCALE GENOMIC DNA]</scope>
    <source>
        <strain evidence="3">L7-484,KACC 16230,DSM 25025</strain>
    </source>
</reference>
<evidence type="ECO:0000256" key="1">
    <source>
        <dbReference type="SAM" id="Phobius"/>
    </source>
</evidence>
<dbReference type="AlphaFoldDB" id="A0A1H0EJK8"/>
<dbReference type="EMBL" id="FNIT01000002">
    <property type="protein sequence ID" value="SDN82608.1"/>
    <property type="molecule type" value="Genomic_DNA"/>
</dbReference>
<dbReference type="Proteomes" id="UP000198793">
    <property type="component" value="Unassembled WGS sequence"/>
</dbReference>
<keyword evidence="1" id="KW-1133">Transmembrane helix</keyword>
<dbReference type="RefSeq" id="WP_244519477.1">
    <property type="nucleotide sequence ID" value="NZ_FNIT01000002.1"/>
</dbReference>
<protein>
    <submittedName>
        <fullName evidence="2">Uncharacterized protein</fullName>
    </submittedName>
</protein>
<feature type="transmembrane region" description="Helical" evidence="1">
    <location>
        <begin position="45"/>
        <end position="66"/>
    </location>
</feature>
<name>A0A1H0EJK8_9HYPH</name>
<accession>A0A1H0EJK8</accession>
<keyword evidence="3" id="KW-1185">Reference proteome</keyword>
<dbReference type="STRING" id="1166073.SAMN05192530_10273"/>
<evidence type="ECO:0000313" key="2">
    <source>
        <dbReference type="EMBL" id="SDN82608.1"/>
    </source>
</evidence>
<gene>
    <name evidence="2" type="ORF">SAMN05192530_10273</name>
</gene>
<organism evidence="2 3">
    <name type="scientific">Aureimonas jatrophae</name>
    <dbReference type="NCBI Taxonomy" id="1166073"/>
    <lineage>
        <taxon>Bacteria</taxon>
        <taxon>Pseudomonadati</taxon>
        <taxon>Pseudomonadota</taxon>
        <taxon>Alphaproteobacteria</taxon>
        <taxon>Hyphomicrobiales</taxon>
        <taxon>Aurantimonadaceae</taxon>
        <taxon>Aureimonas</taxon>
    </lineage>
</organism>
<feature type="transmembrane region" description="Helical" evidence="1">
    <location>
        <begin position="12"/>
        <end position="39"/>
    </location>
</feature>